<feature type="domain" description="HipA-like C-terminal" evidence="4">
    <location>
        <begin position="156"/>
        <end position="402"/>
    </location>
</feature>
<dbReference type="InterPro" id="IPR052028">
    <property type="entry name" value="HipA_Ser/Thr_kinase"/>
</dbReference>
<evidence type="ECO:0000259" key="4">
    <source>
        <dbReference type="Pfam" id="PF07804"/>
    </source>
</evidence>
<dbReference type="InterPro" id="IPR012893">
    <property type="entry name" value="HipA-like_C"/>
</dbReference>
<dbReference type="NCBIfam" id="TIGR03071">
    <property type="entry name" value="couple_hipA"/>
    <property type="match status" value="1"/>
</dbReference>
<dbReference type="RefSeq" id="WP_379086173.1">
    <property type="nucleotide sequence ID" value="NZ_JBHTJO010000001.1"/>
</dbReference>
<sequence length="440" mass="47108">MPSHLGPAFLTILTNDQRVGELSKDAEGMVGFSYDEAWLARAYAPPVSISLPLREEPYTDAPVLALFANLLPDSQTHCDQIADRVGAAGADTYSLFAEIGGDCAGALHIVPGGDPSEHDLTAIEGEPLDEEGVEALLQGLSDAPLGLAPDDPFRIAVAGAQKKTALLLQDGQWFKPHRTTPTTHILKTQIGKLPTGTDLSNSVENEYYCLKLAEAFGLPVANAEIRVFGDTRTLVVERFDRKHDETGQLVRLHQEDMCQALSVHPSIKYERKGGPGVAQILKVLEGSDDPARDQEIVLKAQLLFWLTGATDGHAKNFSIFLGPGGAFRLAPLYDILTVEPSIADGSAGGLNPRLAMSVGADRQHTIAEIGARHFVETAEQAGLSGSFAKTVMEEIADEAPSAIAAVEASLNDALFEPIHEIIKSVMTQRIGKLHRSASEA</sequence>
<dbReference type="PANTHER" id="PTHR37419">
    <property type="entry name" value="SERINE/THREONINE-PROTEIN KINASE TOXIN HIPA"/>
    <property type="match status" value="1"/>
</dbReference>
<comment type="caution">
    <text evidence="6">The sequence shown here is derived from an EMBL/GenBank/DDBJ whole genome shotgun (WGS) entry which is preliminary data.</text>
</comment>
<dbReference type="Pfam" id="PF07804">
    <property type="entry name" value="HipA_C"/>
    <property type="match status" value="1"/>
</dbReference>
<evidence type="ECO:0000256" key="2">
    <source>
        <dbReference type="ARBA" id="ARBA00022679"/>
    </source>
</evidence>
<gene>
    <name evidence="6" type="ORF">ACFQ2F_04250</name>
</gene>
<proteinExistence type="inferred from homology"/>
<dbReference type="EMBL" id="JBHTJO010000001">
    <property type="protein sequence ID" value="MFD0986302.1"/>
    <property type="molecule type" value="Genomic_DNA"/>
</dbReference>
<evidence type="ECO:0000256" key="1">
    <source>
        <dbReference type="ARBA" id="ARBA00010164"/>
    </source>
</evidence>
<dbReference type="Proteomes" id="UP001597102">
    <property type="component" value="Unassembled WGS sequence"/>
</dbReference>
<keyword evidence="7" id="KW-1185">Reference proteome</keyword>
<keyword evidence="3" id="KW-0418">Kinase</keyword>
<feature type="domain" description="HipA N-terminal subdomain 1" evidence="5">
    <location>
        <begin position="10"/>
        <end position="109"/>
    </location>
</feature>
<organism evidence="6 7">
    <name type="scientific">Methyloligella solikamskensis</name>
    <dbReference type="NCBI Taxonomy" id="1177756"/>
    <lineage>
        <taxon>Bacteria</taxon>
        <taxon>Pseudomonadati</taxon>
        <taxon>Pseudomonadota</taxon>
        <taxon>Alphaproteobacteria</taxon>
        <taxon>Hyphomicrobiales</taxon>
        <taxon>Hyphomicrobiaceae</taxon>
        <taxon>Methyloligella</taxon>
    </lineage>
</organism>
<evidence type="ECO:0000313" key="7">
    <source>
        <dbReference type="Proteomes" id="UP001597102"/>
    </source>
</evidence>
<dbReference type="CDD" id="cd17808">
    <property type="entry name" value="HipA_Ec_like"/>
    <property type="match status" value="1"/>
</dbReference>
<accession>A0ABW3J795</accession>
<reference evidence="7" key="1">
    <citation type="journal article" date="2019" name="Int. J. Syst. Evol. Microbiol.">
        <title>The Global Catalogue of Microorganisms (GCM) 10K type strain sequencing project: providing services to taxonomists for standard genome sequencing and annotation.</title>
        <authorList>
            <consortium name="The Broad Institute Genomics Platform"/>
            <consortium name="The Broad Institute Genome Sequencing Center for Infectious Disease"/>
            <person name="Wu L."/>
            <person name="Ma J."/>
        </authorList>
    </citation>
    <scope>NUCLEOTIDE SEQUENCE [LARGE SCALE GENOMIC DNA]</scope>
    <source>
        <strain evidence="7">CCUG 61697</strain>
    </source>
</reference>
<dbReference type="InterPro" id="IPR017508">
    <property type="entry name" value="HipA_N1"/>
</dbReference>
<dbReference type="PANTHER" id="PTHR37419:SF1">
    <property type="entry name" value="SERINE_THREONINE-PROTEIN KINASE TOXIN HIPA"/>
    <property type="match status" value="1"/>
</dbReference>
<name>A0ABW3J795_9HYPH</name>
<evidence type="ECO:0000313" key="6">
    <source>
        <dbReference type="EMBL" id="MFD0986302.1"/>
    </source>
</evidence>
<evidence type="ECO:0000259" key="5">
    <source>
        <dbReference type="Pfam" id="PF13657"/>
    </source>
</evidence>
<dbReference type="Pfam" id="PF13657">
    <property type="entry name" value="Couple_hipA"/>
    <property type="match status" value="1"/>
</dbReference>
<protein>
    <submittedName>
        <fullName evidence="6">Type II toxin-antitoxin system HipA family toxin</fullName>
    </submittedName>
</protein>
<keyword evidence="2" id="KW-0808">Transferase</keyword>
<evidence type="ECO:0000256" key="3">
    <source>
        <dbReference type="ARBA" id="ARBA00022777"/>
    </source>
</evidence>
<comment type="similarity">
    <text evidence="1">Belongs to the HipA Ser/Thr kinase family.</text>
</comment>